<dbReference type="SUPFAM" id="SSF56112">
    <property type="entry name" value="Protein kinase-like (PK-like)"/>
    <property type="match status" value="1"/>
</dbReference>
<evidence type="ECO:0008006" key="6">
    <source>
        <dbReference type="Google" id="ProtNLM"/>
    </source>
</evidence>
<protein>
    <recommendedName>
        <fullName evidence="6">Choline/ethanolamine kinase</fullName>
    </recommendedName>
</protein>
<sequence>MPTEIMSHGELDLRKRILSLCGDVLGGKWEDVHPDHVSITHIRGGLTNLVYLVARPKFTPQDDQPAVVLLRIQSQTDHDKLLNELVVFTSLAENGLGPKLLGIFPGGRFEEYIPSKHVEHNDITDARICTLLARVLPRFHSTTVPISKRPSLLSTMREWLSLFEEQGNSQVKMRTTSFQLHLNTFPSVITTNELAREIDNIEEFLCTSSSPIVFCHNDLTSGNLLISKKSTAIDACATAQDILLDESTKNKDEQLSMHLVDFEFSAYNYRGFDLANYFCAAAIEHNLQEHPYYKIDLNKLQNRSMKMEFCKEYMKEATRLNIRIKSEYSLLQEIYQFTPIVHLYWAIFNLFCEKDTLAIMDCGAYARDRLALYYQSRSILLDR</sequence>
<dbReference type="Proteomes" id="UP001303046">
    <property type="component" value="Unassembled WGS sequence"/>
</dbReference>
<evidence type="ECO:0000256" key="2">
    <source>
        <dbReference type="ARBA" id="ARBA00023264"/>
    </source>
</evidence>
<comment type="caution">
    <text evidence="4">The sequence shown here is derived from an EMBL/GenBank/DDBJ whole genome shotgun (WGS) entry which is preliminary data.</text>
</comment>
<dbReference type="Pfam" id="PF01633">
    <property type="entry name" value="Choline_kinase"/>
    <property type="match status" value="1"/>
</dbReference>
<dbReference type="Gene3D" id="3.30.200.20">
    <property type="entry name" value="Phosphorylase Kinase, domain 1"/>
    <property type="match status" value="1"/>
</dbReference>
<dbReference type="Gene3D" id="3.90.1200.10">
    <property type="match status" value="1"/>
</dbReference>
<evidence type="ECO:0000256" key="3">
    <source>
        <dbReference type="ARBA" id="ARBA00038211"/>
    </source>
</evidence>
<name>A0ABR1DE86_NECAM</name>
<dbReference type="EMBL" id="JAVFWL010000004">
    <property type="protein sequence ID" value="KAK6748792.1"/>
    <property type="molecule type" value="Genomic_DNA"/>
</dbReference>
<evidence type="ECO:0000313" key="4">
    <source>
        <dbReference type="EMBL" id="KAK6748792.1"/>
    </source>
</evidence>
<keyword evidence="1" id="KW-0444">Lipid biosynthesis</keyword>
<proteinExistence type="inferred from homology"/>
<evidence type="ECO:0000313" key="5">
    <source>
        <dbReference type="Proteomes" id="UP001303046"/>
    </source>
</evidence>
<reference evidence="4 5" key="1">
    <citation type="submission" date="2023-08" db="EMBL/GenBank/DDBJ databases">
        <title>A Necator americanus chromosomal reference genome.</title>
        <authorList>
            <person name="Ilik V."/>
            <person name="Petrzelkova K.J."/>
            <person name="Pardy F."/>
            <person name="Fuh T."/>
            <person name="Niatou-Singa F.S."/>
            <person name="Gouil Q."/>
            <person name="Baker L."/>
            <person name="Ritchie M.E."/>
            <person name="Jex A.R."/>
            <person name="Gazzola D."/>
            <person name="Li H."/>
            <person name="Toshio Fujiwara R."/>
            <person name="Zhan B."/>
            <person name="Aroian R.V."/>
            <person name="Pafco B."/>
            <person name="Schwarz E.M."/>
        </authorList>
    </citation>
    <scope>NUCLEOTIDE SEQUENCE [LARGE SCALE GENOMIC DNA]</scope>
    <source>
        <strain evidence="4 5">Aroian</strain>
        <tissue evidence="4">Whole animal</tissue>
    </source>
</reference>
<dbReference type="PANTHER" id="PTHR22603">
    <property type="entry name" value="CHOLINE/ETHANOALAMINE KINASE"/>
    <property type="match status" value="1"/>
</dbReference>
<keyword evidence="2" id="KW-1208">Phospholipid metabolism</keyword>
<evidence type="ECO:0000256" key="1">
    <source>
        <dbReference type="ARBA" id="ARBA00023209"/>
    </source>
</evidence>
<accession>A0ABR1DE86</accession>
<dbReference type="PANTHER" id="PTHR22603:SF93">
    <property type="entry name" value="RE24176P"/>
    <property type="match status" value="1"/>
</dbReference>
<gene>
    <name evidence="4" type="primary">Necator_chrIV.g14722</name>
    <name evidence="4" type="ORF">RB195_001427</name>
</gene>
<keyword evidence="1" id="KW-0443">Lipid metabolism</keyword>
<comment type="similarity">
    <text evidence="3">Belongs to the choline/ethanolamine kinase family.</text>
</comment>
<organism evidence="4 5">
    <name type="scientific">Necator americanus</name>
    <name type="common">Human hookworm</name>
    <dbReference type="NCBI Taxonomy" id="51031"/>
    <lineage>
        <taxon>Eukaryota</taxon>
        <taxon>Metazoa</taxon>
        <taxon>Ecdysozoa</taxon>
        <taxon>Nematoda</taxon>
        <taxon>Chromadorea</taxon>
        <taxon>Rhabditida</taxon>
        <taxon>Rhabditina</taxon>
        <taxon>Rhabditomorpha</taxon>
        <taxon>Strongyloidea</taxon>
        <taxon>Ancylostomatidae</taxon>
        <taxon>Bunostominae</taxon>
        <taxon>Necator</taxon>
    </lineage>
</organism>
<keyword evidence="5" id="KW-1185">Reference proteome</keyword>
<keyword evidence="1" id="KW-0594">Phospholipid biosynthesis</keyword>
<dbReference type="InterPro" id="IPR011009">
    <property type="entry name" value="Kinase-like_dom_sf"/>
</dbReference>